<dbReference type="EMBL" id="GDJX01005679">
    <property type="protein sequence ID" value="JAT62257.1"/>
    <property type="molecule type" value="Transcribed_RNA"/>
</dbReference>
<evidence type="ECO:0000313" key="2">
    <source>
        <dbReference type="EMBL" id="JAT62257.1"/>
    </source>
</evidence>
<gene>
    <name evidence="2" type="ORF">g.23569</name>
</gene>
<feature type="non-terminal residue" evidence="2">
    <location>
        <position position="104"/>
    </location>
</feature>
<feature type="region of interest" description="Disordered" evidence="1">
    <location>
        <begin position="1"/>
        <end position="104"/>
    </location>
</feature>
<protein>
    <submittedName>
        <fullName evidence="2">Uncharacterized protein</fullName>
    </submittedName>
</protein>
<sequence>VGDVRGVRGGHRWEGDGVADGEGDGGGGAGEGGGEEGAEPEAAQADRLRPHGGALRRPLLVPALGQRPLPRPPLRPPQEEAGMIPSLPPVNLSPTPPHSQSSMI</sequence>
<evidence type="ECO:0000256" key="1">
    <source>
        <dbReference type="SAM" id="MobiDB-lite"/>
    </source>
</evidence>
<dbReference type="AlphaFoldDB" id="A0A1D1Z5T8"/>
<accession>A0A1D1Z5T8</accession>
<reference evidence="2" key="1">
    <citation type="submission" date="2015-07" db="EMBL/GenBank/DDBJ databases">
        <title>Transcriptome Assembly of Anthurium amnicola.</title>
        <authorList>
            <person name="Suzuki J."/>
        </authorList>
    </citation>
    <scope>NUCLEOTIDE SEQUENCE</scope>
</reference>
<organism evidence="2">
    <name type="scientific">Anthurium amnicola</name>
    <dbReference type="NCBI Taxonomy" id="1678845"/>
    <lineage>
        <taxon>Eukaryota</taxon>
        <taxon>Viridiplantae</taxon>
        <taxon>Streptophyta</taxon>
        <taxon>Embryophyta</taxon>
        <taxon>Tracheophyta</taxon>
        <taxon>Spermatophyta</taxon>
        <taxon>Magnoliopsida</taxon>
        <taxon>Liliopsida</taxon>
        <taxon>Araceae</taxon>
        <taxon>Pothoideae</taxon>
        <taxon>Potheae</taxon>
        <taxon>Anthurium</taxon>
    </lineage>
</organism>
<proteinExistence type="predicted"/>
<name>A0A1D1Z5T8_9ARAE</name>
<feature type="non-terminal residue" evidence="2">
    <location>
        <position position="1"/>
    </location>
</feature>